<dbReference type="GO" id="GO:0016020">
    <property type="term" value="C:membrane"/>
    <property type="evidence" value="ECO:0007669"/>
    <property type="project" value="UniProtKB-SubCell"/>
</dbReference>
<feature type="transmembrane region" description="Helical" evidence="6">
    <location>
        <begin position="109"/>
        <end position="131"/>
    </location>
</feature>
<dbReference type="RefSeq" id="XP_009154383.1">
    <property type="nucleotide sequence ID" value="XM_009156135.1"/>
</dbReference>
<comment type="similarity">
    <text evidence="5">Belongs to the anthrone oxygenase family.</text>
</comment>
<accession>H6BR62</accession>
<evidence type="ECO:0000256" key="1">
    <source>
        <dbReference type="ARBA" id="ARBA00004141"/>
    </source>
</evidence>
<comment type="subcellular location">
    <subcellularLocation>
        <location evidence="1">Membrane</location>
        <topology evidence="1">Multi-pass membrane protein</topology>
    </subcellularLocation>
</comment>
<evidence type="ECO:0000256" key="2">
    <source>
        <dbReference type="ARBA" id="ARBA00022692"/>
    </source>
</evidence>
<keyword evidence="3 6" id="KW-1133">Transmembrane helix</keyword>
<keyword evidence="4 6" id="KW-0472">Membrane</keyword>
<dbReference type="EMBL" id="JH226131">
    <property type="protein sequence ID" value="EHY53922.1"/>
    <property type="molecule type" value="Genomic_DNA"/>
</dbReference>
<gene>
    <name evidence="7" type="ORF">HMPREF1120_02102</name>
</gene>
<proteinExistence type="inferred from homology"/>
<evidence type="ECO:0000256" key="5">
    <source>
        <dbReference type="ARBA" id="ARBA00034313"/>
    </source>
</evidence>
<dbReference type="Pfam" id="PF08592">
    <property type="entry name" value="Anthrone_oxy"/>
    <property type="match status" value="1"/>
</dbReference>
<dbReference type="VEuPathDB" id="FungiDB:HMPREF1120_02102"/>
<dbReference type="AlphaFoldDB" id="H6BR62"/>
<dbReference type="OMA" id="MWPLAGF"/>
<dbReference type="InParanoid" id="H6BR62"/>
<protein>
    <recommendedName>
        <fullName evidence="9">DUF1772-domain-containing protein</fullName>
    </recommendedName>
</protein>
<reference evidence="7" key="1">
    <citation type="submission" date="2011-07" db="EMBL/GenBank/DDBJ databases">
        <title>The Genome Sequence of Exophiala (Wangiella) dermatitidis NIH/UT8656.</title>
        <authorList>
            <consortium name="The Broad Institute Genome Sequencing Platform"/>
            <person name="Cuomo C."/>
            <person name="Wang Z."/>
            <person name="Hunicke-Smith S."/>
            <person name="Szanislo P.J."/>
            <person name="Earl A."/>
            <person name="Young S.K."/>
            <person name="Zeng Q."/>
            <person name="Gargeya S."/>
            <person name="Fitzgerald M."/>
            <person name="Haas B."/>
            <person name="Abouelleil A."/>
            <person name="Alvarado L."/>
            <person name="Arachchi H.M."/>
            <person name="Berlin A."/>
            <person name="Brown A."/>
            <person name="Chapman S.B."/>
            <person name="Chen Z."/>
            <person name="Dunbar C."/>
            <person name="Freedman E."/>
            <person name="Gearin G."/>
            <person name="Gellesch M."/>
            <person name="Goldberg J."/>
            <person name="Griggs A."/>
            <person name="Gujja S."/>
            <person name="Heiman D."/>
            <person name="Howarth C."/>
            <person name="Larson L."/>
            <person name="Lui A."/>
            <person name="MacDonald P.J.P."/>
            <person name="Montmayeur A."/>
            <person name="Murphy C."/>
            <person name="Neiman D."/>
            <person name="Pearson M."/>
            <person name="Priest M."/>
            <person name="Roberts A."/>
            <person name="Saif S."/>
            <person name="Shea T."/>
            <person name="Shenoy N."/>
            <person name="Sisk P."/>
            <person name="Stolte C."/>
            <person name="Sykes S."/>
            <person name="Wortman J."/>
            <person name="Nusbaum C."/>
            <person name="Birren B."/>
        </authorList>
    </citation>
    <scope>NUCLEOTIDE SEQUENCE</scope>
    <source>
        <strain evidence="7">NIH/UT8656</strain>
    </source>
</reference>
<feature type="transmembrane region" description="Helical" evidence="6">
    <location>
        <begin position="6"/>
        <end position="26"/>
    </location>
</feature>
<dbReference type="eggNOG" id="ENOG502SBMN">
    <property type="taxonomic scope" value="Eukaryota"/>
</dbReference>
<dbReference type="PANTHER" id="PTHR35042:SF1">
    <property type="entry name" value="DUF1772-DOMAIN-CONTAINING PROTEIN"/>
    <property type="match status" value="1"/>
</dbReference>
<dbReference type="HOGENOM" id="CLU_105974_1_0_1"/>
<keyword evidence="2 6" id="KW-0812">Transmembrane</keyword>
<evidence type="ECO:0000256" key="6">
    <source>
        <dbReference type="SAM" id="Phobius"/>
    </source>
</evidence>
<dbReference type="GeneID" id="20306741"/>
<evidence type="ECO:0000256" key="4">
    <source>
        <dbReference type="ARBA" id="ARBA00023136"/>
    </source>
</evidence>
<evidence type="ECO:0000313" key="8">
    <source>
        <dbReference type="Proteomes" id="UP000007304"/>
    </source>
</evidence>
<evidence type="ECO:0000313" key="7">
    <source>
        <dbReference type="EMBL" id="EHY53922.1"/>
    </source>
</evidence>
<feature type="transmembrane region" description="Helical" evidence="6">
    <location>
        <begin position="172"/>
        <end position="190"/>
    </location>
</feature>
<evidence type="ECO:0008006" key="9">
    <source>
        <dbReference type="Google" id="ProtNLM"/>
    </source>
</evidence>
<sequence>MDSFDYLQIAKIIGVTGAAWLSVMLLKTLEEADTARIEGNITALSLMATPALGQSKTDDNTPSTTLAKQWSYIYNRGKVQNPPVAAITAGSFFYLAWSTRTTTPQSQLPLLYGSAAAATLGIVPFTLLLMASTNSKLIRHTAASSKELNPGAQQSKDEEILRLLGTWTTLNAVRGLFPLVGAVIGLVAILG</sequence>
<keyword evidence="8" id="KW-1185">Reference proteome</keyword>
<dbReference type="Proteomes" id="UP000007304">
    <property type="component" value="Unassembled WGS sequence"/>
</dbReference>
<dbReference type="PANTHER" id="PTHR35042">
    <property type="entry name" value="ANTHRONE OXYGENASE ENCC"/>
    <property type="match status" value="1"/>
</dbReference>
<dbReference type="STRING" id="858893.H6BR62"/>
<name>H6BR62_EXODN</name>
<evidence type="ECO:0000256" key="3">
    <source>
        <dbReference type="ARBA" id="ARBA00022989"/>
    </source>
</evidence>
<organism evidence="7 8">
    <name type="scientific">Exophiala dermatitidis (strain ATCC 34100 / CBS 525.76 / NIH/UT8656)</name>
    <name type="common">Black yeast</name>
    <name type="synonym">Wangiella dermatitidis</name>
    <dbReference type="NCBI Taxonomy" id="858893"/>
    <lineage>
        <taxon>Eukaryota</taxon>
        <taxon>Fungi</taxon>
        <taxon>Dikarya</taxon>
        <taxon>Ascomycota</taxon>
        <taxon>Pezizomycotina</taxon>
        <taxon>Eurotiomycetes</taxon>
        <taxon>Chaetothyriomycetidae</taxon>
        <taxon>Chaetothyriales</taxon>
        <taxon>Herpotrichiellaceae</taxon>
        <taxon>Exophiala</taxon>
    </lineage>
</organism>
<dbReference type="InterPro" id="IPR013901">
    <property type="entry name" value="Anthrone_oxy"/>
</dbReference>